<protein>
    <submittedName>
        <fullName evidence="3">Uncharacterized protein</fullName>
    </submittedName>
</protein>
<feature type="region of interest" description="Disordered" evidence="2">
    <location>
        <begin position="250"/>
        <end position="269"/>
    </location>
</feature>
<sequence>MGSTKVGDQVQGSLPQGAGSLAWTGKITQHVVISPKQGCVTVRVVSDKYIAPGTKVNGMVGGNNFQGTVTQAPNKFARIGNIERRLGALEPANRGRMERMKAKLEKMDRKLMRLEGHKTIQEKVDDLEKEIVALEKRPPTPHGMLFAGNVAGFHFTGSLGKTDGFRRRVDRLDARLSNLEARESPGEVAKPLQKMASRIERRLDELQGDGGRLTQRKELAGLEKRLREVEKVYSSGGGDNSKWYGTEEYHGIYHNPTPAREDDQASGLY</sequence>
<name>A0A7S0YFT1_9CRYP</name>
<evidence type="ECO:0000256" key="2">
    <source>
        <dbReference type="SAM" id="MobiDB-lite"/>
    </source>
</evidence>
<keyword evidence="1" id="KW-0175">Coiled coil</keyword>
<dbReference type="AlphaFoldDB" id="A0A7S0YFT1"/>
<feature type="coiled-coil region" evidence="1">
    <location>
        <begin position="97"/>
        <end position="137"/>
    </location>
</feature>
<organism evidence="3">
    <name type="scientific">Hemiselmis tepida</name>
    <dbReference type="NCBI Taxonomy" id="464990"/>
    <lineage>
        <taxon>Eukaryota</taxon>
        <taxon>Cryptophyceae</taxon>
        <taxon>Cryptomonadales</taxon>
        <taxon>Hemiselmidaceae</taxon>
        <taxon>Hemiselmis</taxon>
    </lineage>
</organism>
<dbReference type="EMBL" id="HBFN01001220">
    <property type="protein sequence ID" value="CAD8777432.1"/>
    <property type="molecule type" value="Transcribed_RNA"/>
</dbReference>
<accession>A0A7S0YFT1</accession>
<evidence type="ECO:0000313" key="3">
    <source>
        <dbReference type="EMBL" id="CAD8777432.1"/>
    </source>
</evidence>
<reference evidence="3" key="1">
    <citation type="submission" date="2021-01" db="EMBL/GenBank/DDBJ databases">
        <authorList>
            <person name="Corre E."/>
            <person name="Pelletier E."/>
            <person name="Niang G."/>
            <person name="Scheremetjew M."/>
            <person name="Finn R."/>
            <person name="Kale V."/>
            <person name="Holt S."/>
            <person name="Cochrane G."/>
            <person name="Meng A."/>
            <person name="Brown T."/>
            <person name="Cohen L."/>
        </authorList>
    </citation>
    <scope>NUCLEOTIDE SEQUENCE</scope>
    <source>
        <strain evidence="3">CCMP443</strain>
    </source>
</reference>
<gene>
    <name evidence="3" type="ORF">HTEP1355_LOCUS777</name>
</gene>
<proteinExistence type="predicted"/>
<evidence type="ECO:0000256" key="1">
    <source>
        <dbReference type="SAM" id="Coils"/>
    </source>
</evidence>